<feature type="domain" description="UDENN" evidence="8">
    <location>
        <begin position="1"/>
        <end position="535"/>
    </location>
</feature>
<dbReference type="SMART" id="SM00088">
    <property type="entry name" value="PINT"/>
    <property type="match status" value="1"/>
</dbReference>
<dbReference type="InterPro" id="IPR000717">
    <property type="entry name" value="PCI_dom"/>
</dbReference>
<dbReference type="GO" id="GO:0003743">
    <property type="term" value="F:translation initiation factor activity"/>
    <property type="evidence" value="ECO:0007669"/>
    <property type="project" value="UniProtKB-KW"/>
</dbReference>
<dbReference type="Gene3D" id="4.10.860.10">
    <property type="entry name" value="UVR domain"/>
    <property type="match status" value="1"/>
</dbReference>
<feature type="region of interest" description="Disordered" evidence="7">
    <location>
        <begin position="1063"/>
        <end position="1389"/>
    </location>
</feature>
<dbReference type="FunFam" id="1.25.40.860:FF:000001">
    <property type="entry name" value="Eukaryotic translation initiation factor 3 subunit A"/>
    <property type="match status" value="1"/>
</dbReference>
<dbReference type="InterPro" id="IPR054711">
    <property type="entry name" value="eIF3a_PCI_TPR-like"/>
</dbReference>
<feature type="domain" description="PCI" evidence="9">
    <location>
        <begin position="594"/>
        <end position="769"/>
    </location>
</feature>
<dbReference type="EMBL" id="JAATIS010004040">
    <property type="protein sequence ID" value="KAG2462326.1"/>
    <property type="molecule type" value="Genomic_DNA"/>
</dbReference>
<feature type="coiled-coil region" evidence="6">
    <location>
        <begin position="843"/>
        <end position="905"/>
    </location>
</feature>
<dbReference type="HAMAP" id="MF_03000">
    <property type="entry name" value="eIF3a"/>
    <property type="match status" value="1"/>
</dbReference>
<protein>
    <submittedName>
        <fullName evidence="10">EIF3A factor</fullName>
    </submittedName>
</protein>
<comment type="caution">
    <text evidence="10">The sequence shown here is derived from an EMBL/GenBank/DDBJ whole genome shotgun (WGS) entry which is preliminary data.</text>
</comment>
<gene>
    <name evidence="10" type="primary">Eif3a</name>
    <name evidence="10" type="ORF">GTO96_0000028</name>
</gene>
<dbReference type="PANTHER" id="PTHR14005">
    <property type="entry name" value="EUKARYOTIC TRANSLATION INITIATION FACTOR 3, THETA SUBUNIT"/>
    <property type="match status" value="1"/>
</dbReference>
<keyword evidence="6" id="KW-0175">Coiled coil</keyword>
<dbReference type="PROSITE" id="PS50211">
    <property type="entry name" value="DENN"/>
    <property type="match status" value="1"/>
</dbReference>
<keyword evidence="4" id="KW-0694">RNA-binding</keyword>
<dbReference type="FunFam" id="4.10.860.10:FF:000001">
    <property type="entry name" value="Eukaryotic translation initiation factor 3 subunit A"/>
    <property type="match status" value="1"/>
</dbReference>
<dbReference type="GO" id="GO:0003729">
    <property type="term" value="F:mRNA binding"/>
    <property type="evidence" value="ECO:0007669"/>
    <property type="project" value="TreeGrafter"/>
</dbReference>
<evidence type="ECO:0000256" key="6">
    <source>
        <dbReference type="SAM" id="Coils"/>
    </source>
</evidence>
<feature type="compositionally biased region" description="Basic and acidic residues" evidence="7">
    <location>
        <begin position="1278"/>
        <end position="1378"/>
    </location>
</feature>
<dbReference type="GO" id="GO:0002188">
    <property type="term" value="P:translation reinitiation"/>
    <property type="evidence" value="ECO:0007669"/>
    <property type="project" value="TreeGrafter"/>
</dbReference>
<dbReference type="GO" id="GO:0001732">
    <property type="term" value="P:formation of cytoplasmic translation initiation complex"/>
    <property type="evidence" value="ECO:0007669"/>
    <property type="project" value="TreeGrafter"/>
</dbReference>
<name>A0A8X8BNV0_POLSE</name>
<dbReference type="Gene3D" id="1.25.40.860">
    <property type="match status" value="2"/>
</dbReference>
<dbReference type="Pfam" id="PF08616">
    <property type="entry name" value="SPA"/>
    <property type="match status" value="1"/>
</dbReference>
<evidence type="ECO:0000256" key="5">
    <source>
        <dbReference type="ARBA" id="ARBA00022917"/>
    </source>
</evidence>
<comment type="subcellular location">
    <subcellularLocation>
        <location evidence="1">Cytoplasm</location>
    </subcellularLocation>
</comment>
<feature type="compositionally biased region" description="Basic and acidic residues" evidence="7">
    <location>
        <begin position="1249"/>
        <end position="1261"/>
    </location>
</feature>
<dbReference type="Proteomes" id="UP000886611">
    <property type="component" value="Unassembled WGS sequence"/>
</dbReference>
<sequence length="1389" mass="164913">MIFMSSCTVHVTSWLQSHADLFSALEKDTNGDSLWVWCYPSVSAELRELLLRKCCLTDKKGALHTFVFGQFRRLWYYITTAEAQDQATLKKVTHFSVVLTAKDFNPEKYAAFGHILCRMYLRHGSPVKMLEGYITVLTKGICQSEENGSFLVKDYDVRKAYLAGSIRDVVNQFGMETVILYTALMLKRRIVVHHPRLEALLEFTRSLPTLVWHRKDWSILHPYVHLNDCELDALKVCTGYIAGFTDPEIGNRSELYDVYVNLPESEIVVSQFAKDAMAMGKLHKDVGQLIIQAAADPDRSDSQVVKVIEKTGRVLKHAAPEFLEVGKKQPALDVLYDVIKSKKHRTWQKIHEPIMLKYLELCVDLRKSHLAKEGLYQYKNICQQVNIKSLEDVVRAYLKLAEEKTEMAKEESQQMVLDIEDLDNIQTPESVLLSAVSGEDTQDRTDRLLLTPWVKFLWESYRQCLDLLRNNSKVERLYHDIAQQAFRFCLQYTRKAEFRKLCDNLRMHLGQIQRHHNQSTAINLNNPESQSMHLETRLVQLDSAISMELWQEAFKAVEDIHGLFALSKKPPKPQLMANYYNKVSTVFWKSGNALFHSCTLHRLYHLSRDMRKNLTQEEMQRMSTRVLLATLSIPITPERTDIARLLDMDGIIVEKHRRLATLLGLQSPPTRQSLINDMVRYNLLQYTVPEVKELYNWLEVEFHPLKLCGRVTKVAQIYQSIEFSRLASLVPFVDAFQLERSIVDAARHCDLQVRIDHTSRTLSFGSDLNYSTKEDSPVGPFLQNMPSEQIRNQLTAISSALSKAIDIIKPTSILQERDERHQQAITAYLKNSRKEHLRILARRQTIEERKERLESLNIQREKEELEQREAELQKVRKAEEERLRLEAKEREKERIMQEHEQIKKKTVRERLEQIKKTELGAKAFKDIDIEDLEELDPDFIMAKQVEQLEKEKKELQERLKNQEKKIDYFERAKRLEEIPLIKKAYEEQRVKDMELWELQEEERINIMKVEREKALEHKQRLSRMLEDKEYFLSKIKAARRSVYEEKLKQFQERLIEERKRRLEERKKQRKEDRRNAYYREKEEEAQRLHEEQLKREREEKERVEREQREEEERIYQERLRKLEEQERKQRARQLEIEERERRKEEERRVPDDKPFSKETTPRWPDRDDGGWRKKTEGGDSDWRRPGMESKEWRQDGGEEEKPIQDEDQDAGGWREREKAREESWGPPRDMGGSEDADRSQGGEEDEDNDRFRERRAPREEVGSAWRRSGTGETSSWRDAPRKDDWDRGDRERRDDRDRRETRDRRDDRERRAPPRDSREEGSTWRRSGEERKEELQEERETPRRGPPPSREKEQERDGERNAWRPEKDKEPPRRSKNEIDDDGWTTVRR</sequence>
<keyword evidence="11" id="KW-1185">Reference proteome</keyword>
<dbReference type="PROSITE" id="PS50250">
    <property type="entry name" value="PCI"/>
    <property type="match status" value="1"/>
</dbReference>
<evidence type="ECO:0000256" key="1">
    <source>
        <dbReference type="ARBA" id="ARBA00004496"/>
    </source>
</evidence>
<reference evidence="10 11" key="1">
    <citation type="journal article" date="2021" name="Cell">
        <title>Tracing the genetic footprints of vertebrate landing in non-teleost ray-finned fishes.</title>
        <authorList>
            <person name="Bi X."/>
            <person name="Wang K."/>
            <person name="Yang L."/>
            <person name="Pan H."/>
            <person name="Jiang H."/>
            <person name="Wei Q."/>
            <person name="Fang M."/>
            <person name="Yu H."/>
            <person name="Zhu C."/>
            <person name="Cai Y."/>
            <person name="He Y."/>
            <person name="Gan X."/>
            <person name="Zeng H."/>
            <person name="Yu D."/>
            <person name="Zhu Y."/>
            <person name="Jiang H."/>
            <person name="Qiu Q."/>
            <person name="Yang H."/>
            <person name="Zhang Y.E."/>
            <person name="Wang W."/>
            <person name="Zhu M."/>
            <person name="He S."/>
            <person name="Zhang G."/>
        </authorList>
    </citation>
    <scope>NUCLEOTIDE SEQUENCE [LARGE SCALE GENOMIC DNA]</scope>
    <source>
        <strain evidence="10">Bchr_013</strain>
    </source>
</reference>
<dbReference type="InterPro" id="IPR027512">
    <property type="entry name" value="EIF3A"/>
</dbReference>
<evidence type="ECO:0000256" key="3">
    <source>
        <dbReference type="ARBA" id="ARBA00022540"/>
    </source>
</evidence>
<dbReference type="GO" id="GO:0071541">
    <property type="term" value="C:eukaryotic translation initiation factor 3 complex, eIF3m"/>
    <property type="evidence" value="ECO:0007669"/>
    <property type="project" value="TreeGrafter"/>
</dbReference>
<feature type="compositionally biased region" description="Basic and acidic residues" evidence="7">
    <location>
        <begin position="1212"/>
        <end position="1223"/>
    </location>
</feature>
<keyword evidence="2" id="KW-0963">Cytoplasm</keyword>
<evidence type="ECO:0000256" key="2">
    <source>
        <dbReference type="ARBA" id="ARBA00022490"/>
    </source>
</evidence>
<accession>A0A8X8BNV0</accession>
<evidence type="ECO:0000259" key="9">
    <source>
        <dbReference type="PROSITE" id="PS50250"/>
    </source>
</evidence>
<keyword evidence="3" id="KW-0396">Initiation factor</keyword>
<evidence type="ECO:0000313" key="10">
    <source>
        <dbReference type="EMBL" id="KAG2462326.1"/>
    </source>
</evidence>
<dbReference type="GO" id="GO:0043614">
    <property type="term" value="C:multi-eIF complex"/>
    <property type="evidence" value="ECO:0007669"/>
    <property type="project" value="TreeGrafter"/>
</dbReference>
<evidence type="ECO:0000313" key="11">
    <source>
        <dbReference type="Proteomes" id="UP000886611"/>
    </source>
</evidence>
<dbReference type="GO" id="GO:0071540">
    <property type="term" value="C:eukaryotic translation initiation factor 3 complex, eIF3e"/>
    <property type="evidence" value="ECO:0007669"/>
    <property type="project" value="TreeGrafter"/>
</dbReference>
<feature type="non-terminal residue" evidence="10">
    <location>
        <position position="1"/>
    </location>
</feature>
<feature type="non-terminal residue" evidence="10">
    <location>
        <position position="1389"/>
    </location>
</feature>
<dbReference type="InterPro" id="IPR037516">
    <property type="entry name" value="Tripartite_DENN"/>
</dbReference>
<dbReference type="Pfam" id="PF22591">
    <property type="entry name" value="eIF3a_PCI_TPR-like"/>
    <property type="match status" value="1"/>
</dbReference>
<dbReference type="Pfam" id="PF01399">
    <property type="entry name" value="PCI"/>
    <property type="match status" value="1"/>
</dbReference>
<feature type="compositionally biased region" description="Basic and acidic residues" evidence="7">
    <location>
        <begin position="1063"/>
        <end position="1204"/>
    </location>
</feature>
<proteinExistence type="inferred from homology"/>
<evidence type="ECO:0000256" key="4">
    <source>
        <dbReference type="ARBA" id="ARBA00022884"/>
    </source>
</evidence>
<feature type="coiled-coil region" evidence="6">
    <location>
        <begin position="938"/>
        <end position="972"/>
    </location>
</feature>
<evidence type="ECO:0000259" key="8">
    <source>
        <dbReference type="PROSITE" id="PS50211"/>
    </source>
</evidence>
<dbReference type="PANTHER" id="PTHR14005:SF0">
    <property type="entry name" value="EUKARYOTIC TRANSLATION INITIATION FACTOR 3 SUBUNIT A"/>
    <property type="match status" value="1"/>
</dbReference>
<organism evidence="10 11">
    <name type="scientific">Polypterus senegalus</name>
    <name type="common">Senegal bichir</name>
    <dbReference type="NCBI Taxonomy" id="55291"/>
    <lineage>
        <taxon>Eukaryota</taxon>
        <taxon>Metazoa</taxon>
        <taxon>Chordata</taxon>
        <taxon>Craniata</taxon>
        <taxon>Vertebrata</taxon>
        <taxon>Euteleostomi</taxon>
        <taxon>Actinopterygii</taxon>
        <taxon>Polypteriformes</taxon>
        <taxon>Polypteridae</taxon>
        <taxon>Polypterus</taxon>
    </lineage>
</organism>
<keyword evidence="5" id="KW-0648">Protein biosynthesis</keyword>
<evidence type="ECO:0000256" key="7">
    <source>
        <dbReference type="SAM" id="MobiDB-lite"/>
    </source>
</evidence>